<evidence type="ECO:0000313" key="2">
    <source>
        <dbReference type="Proteomes" id="UP000556084"/>
    </source>
</evidence>
<sequence length="33" mass="3447">MSAHLLIPMAETQPLISAPLAGNCPSARQETVV</sequence>
<protein>
    <submittedName>
        <fullName evidence="1">Uncharacterized protein</fullName>
    </submittedName>
</protein>
<dbReference type="AlphaFoldDB" id="A0A7W7PLD4"/>
<accession>A0A7W7PLD4</accession>
<evidence type="ECO:0000313" key="1">
    <source>
        <dbReference type="EMBL" id="MBB4892700.1"/>
    </source>
</evidence>
<reference evidence="1 2" key="1">
    <citation type="submission" date="2020-08" db="EMBL/GenBank/DDBJ databases">
        <title>Genomic Encyclopedia of Type Strains, Phase III (KMG-III): the genomes of soil and plant-associated and newly described type strains.</title>
        <authorList>
            <person name="Whitman W."/>
        </authorList>
    </citation>
    <scope>NUCLEOTIDE SEQUENCE [LARGE SCALE GENOMIC DNA]</scope>
    <source>
        <strain evidence="1 2">CECT 3266</strain>
    </source>
</reference>
<comment type="caution">
    <text evidence="1">The sequence shown here is derived from an EMBL/GenBank/DDBJ whole genome shotgun (WGS) entry which is preliminary data.</text>
</comment>
<proteinExistence type="predicted"/>
<keyword evidence="2" id="KW-1185">Reference proteome</keyword>
<dbReference type="EMBL" id="JACHJH010000002">
    <property type="protein sequence ID" value="MBB4892700.1"/>
    <property type="molecule type" value="Genomic_DNA"/>
</dbReference>
<dbReference type="Proteomes" id="UP000556084">
    <property type="component" value="Unassembled WGS sequence"/>
</dbReference>
<organism evidence="1 2">
    <name type="scientific">Streptomyces olivoverticillatus</name>
    <dbReference type="NCBI Taxonomy" id="66427"/>
    <lineage>
        <taxon>Bacteria</taxon>
        <taxon>Bacillati</taxon>
        <taxon>Actinomycetota</taxon>
        <taxon>Actinomycetes</taxon>
        <taxon>Kitasatosporales</taxon>
        <taxon>Streptomycetaceae</taxon>
        <taxon>Streptomyces</taxon>
    </lineage>
</organism>
<gene>
    <name evidence="1" type="ORF">FHS39_001711</name>
</gene>
<name>A0A7W7PLD4_9ACTN</name>